<evidence type="ECO:0000313" key="2">
    <source>
        <dbReference type="Proteomes" id="UP000704068"/>
    </source>
</evidence>
<evidence type="ECO:0000313" key="1">
    <source>
        <dbReference type="EMBL" id="MBF0969482.1"/>
    </source>
</evidence>
<dbReference type="EMBL" id="JABZGR010000001">
    <property type="protein sequence ID" value="MBF0969482.1"/>
    <property type="molecule type" value="Genomic_DNA"/>
</dbReference>
<reference evidence="1" key="1">
    <citation type="submission" date="2020-04" db="EMBL/GenBank/DDBJ databases">
        <title>Deep metagenomics examines the oral microbiome during advanced dental caries in children, revealing novel taxa and co-occurrences with host molecules.</title>
        <authorList>
            <person name="Baker J.L."/>
            <person name="Morton J.T."/>
            <person name="Dinis M."/>
            <person name="Alvarez R."/>
            <person name="Tran N.C."/>
            <person name="Knight R."/>
            <person name="Edlund A."/>
        </authorList>
    </citation>
    <scope>NUCLEOTIDE SEQUENCE</scope>
    <source>
        <strain evidence="1">JCVI_34_bin.1</strain>
    </source>
</reference>
<sequence>MIQGFNTETKTLSEYEQNTLCPIIARGLSNKYGKANAITNKNICKAMMKAGYEISDARLRKIINHIRISGMVKCVIATSSGYYIAQTKSEMKNYLDSLVGREQAIAAVRESLEQQMAVMDV</sequence>
<comment type="caution">
    <text evidence="1">The sequence shown here is derived from an EMBL/GenBank/DDBJ whole genome shotgun (WGS) entry which is preliminary data.</text>
</comment>
<accession>A0A929RUI2</accession>
<name>A0A929RUI2_9BACT</name>
<proteinExistence type="predicted"/>
<dbReference type="RefSeq" id="WP_303762409.1">
    <property type="nucleotide sequence ID" value="NZ_JABZGR010000001.1"/>
</dbReference>
<protein>
    <submittedName>
        <fullName evidence="1">Uncharacterized protein</fullName>
    </submittedName>
</protein>
<dbReference type="AlphaFoldDB" id="A0A929RUI2"/>
<dbReference type="Proteomes" id="UP000704068">
    <property type="component" value="Unassembled WGS sequence"/>
</dbReference>
<organism evidence="1 2">
    <name type="scientific">Alloprevotella tannerae</name>
    <dbReference type="NCBI Taxonomy" id="76122"/>
    <lineage>
        <taxon>Bacteria</taxon>
        <taxon>Pseudomonadati</taxon>
        <taxon>Bacteroidota</taxon>
        <taxon>Bacteroidia</taxon>
        <taxon>Bacteroidales</taxon>
        <taxon>Prevotellaceae</taxon>
        <taxon>Alloprevotella</taxon>
    </lineage>
</organism>
<gene>
    <name evidence="1" type="ORF">HXK21_00355</name>
</gene>